<evidence type="ECO:0000313" key="2">
    <source>
        <dbReference type="EMBL" id="KAE9223546.1"/>
    </source>
</evidence>
<feature type="region of interest" description="Disordered" evidence="1">
    <location>
        <begin position="322"/>
        <end position="354"/>
    </location>
</feature>
<name>A0A6A3YS37_9STRA</name>
<accession>A0A6A3YS37</accession>
<feature type="region of interest" description="Disordered" evidence="1">
    <location>
        <begin position="134"/>
        <end position="218"/>
    </location>
</feature>
<evidence type="ECO:0000313" key="3">
    <source>
        <dbReference type="Proteomes" id="UP000440367"/>
    </source>
</evidence>
<dbReference type="Proteomes" id="UP000440367">
    <property type="component" value="Unassembled WGS sequence"/>
</dbReference>
<dbReference type="EMBL" id="QXGD01000817">
    <property type="protein sequence ID" value="KAE9223546.1"/>
    <property type="molecule type" value="Genomic_DNA"/>
</dbReference>
<feature type="region of interest" description="Disordered" evidence="1">
    <location>
        <begin position="57"/>
        <end position="93"/>
    </location>
</feature>
<proteinExistence type="predicted"/>
<dbReference type="AlphaFoldDB" id="A0A6A3YS37"/>
<feature type="compositionally biased region" description="Low complexity" evidence="1">
    <location>
        <begin position="82"/>
        <end position="91"/>
    </location>
</feature>
<reference evidence="2 3" key="1">
    <citation type="submission" date="2018-08" db="EMBL/GenBank/DDBJ databases">
        <title>Genomic investigation of the strawberry pathogen Phytophthora fragariae indicates pathogenicity is determined by transcriptional variation in three key races.</title>
        <authorList>
            <person name="Adams T.M."/>
            <person name="Armitage A.D."/>
            <person name="Sobczyk M.K."/>
            <person name="Bates H.J."/>
            <person name="Dunwell J.M."/>
            <person name="Nellist C.F."/>
            <person name="Harrison R.J."/>
        </authorList>
    </citation>
    <scope>NUCLEOTIDE SEQUENCE [LARGE SCALE GENOMIC DNA]</scope>
    <source>
        <strain evidence="2 3">BC-1</strain>
    </source>
</reference>
<feature type="compositionally biased region" description="Basic and acidic residues" evidence="1">
    <location>
        <begin position="61"/>
        <end position="78"/>
    </location>
</feature>
<protein>
    <submittedName>
        <fullName evidence="2">Uncharacterized protein</fullName>
    </submittedName>
</protein>
<sequence>METTEEERPVTTGYATSTEESPPSERATGVLANEEVAFDLKNDEIVKEEPSERAIGALTTEKVDHDLEDDYLRSEKPSESATGELTTGNNEETTRKTTVNVCNGARCRCLEALPVVVERVNFLPWRKAEGNASVVPAEEMTNSKESDSPTEEIDVPLPTTPEYDRTAGPNVLESVNVVVEDGREEVESTEKPSEVQNESAASTDAAPPPEESPPSHTRLFTEEELGALEAKMPSPVSVELEEYDKELEERLFPLDEVELEKRVVRNAAKAKEPSLEELSVLLNLPVETLRRTREASPGELSTPEYWLDWYKKTLAASAEAKRANRDFSASSSSNKEETRAEPGPSGLTESEGADEEVASALDEVVASIVPSSRVAATTVDESRVIANIGVPRADSERQDESAPQALPFRLRTLVRSVVCLLILDEEAKNGKRCPKCHYPVAYPP</sequence>
<feature type="region of interest" description="Disordered" evidence="1">
    <location>
        <begin position="1"/>
        <end position="31"/>
    </location>
</feature>
<organism evidence="2 3">
    <name type="scientific">Phytophthora fragariae</name>
    <dbReference type="NCBI Taxonomy" id="53985"/>
    <lineage>
        <taxon>Eukaryota</taxon>
        <taxon>Sar</taxon>
        <taxon>Stramenopiles</taxon>
        <taxon>Oomycota</taxon>
        <taxon>Peronosporomycetes</taxon>
        <taxon>Peronosporales</taxon>
        <taxon>Peronosporaceae</taxon>
        <taxon>Phytophthora</taxon>
    </lineage>
</organism>
<gene>
    <name evidence="2" type="ORF">PF002_g14934</name>
</gene>
<comment type="caution">
    <text evidence="2">The sequence shown here is derived from an EMBL/GenBank/DDBJ whole genome shotgun (WGS) entry which is preliminary data.</text>
</comment>
<evidence type="ECO:0000256" key="1">
    <source>
        <dbReference type="SAM" id="MobiDB-lite"/>
    </source>
</evidence>